<dbReference type="RefSeq" id="WP_203952173.1">
    <property type="nucleotide sequence ID" value="NZ_BOOO01000008.1"/>
</dbReference>
<name>A0A8J3X5U5_9ACTN</name>
<dbReference type="Proteomes" id="UP000650628">
    <property type="component" value="Unassembled WGS sequence"/>
</dbReference>
<reference evidence="1 2" key="1">
    <citation type="submission" date="2021-01" db="EMBL/GenBank/DDBJ databases">
        <title>Whole genome shotgun sequence of Planotetraspora mira NBRC 15435.</title>
        <authorList>
            <person name="Komaki H."/>
            <person name="Tamura T."/>
        </authorList>
    </citation>
    <scope>NUCLEOTIDE SEQUENCE [LARGE SCALE GENOMIC DNA]</scope>
    <source>
        <strain evidence="1 2">NBRC 15435</strain>
    </source>
</reference>
<evidence type="ECO:0000313" key="2">
    <source>
        <dbReference type="Proteomes" id="UP000650628"/>
    </source>
</evidence>
<dbReference type="AlphaFoldDB" id="A0A8J3X5U5"/>
<proteinExistence type="predicted"/>
<sequence>MIPGLADVEAIARGGSTILGAVRKSDQHLRQDVRESLMELFAILDDWCDMAEETAVFLTPGIDPRELRIGPRQLRADVLRVTLKDIDGVYTEKAPILVRWRASKRRQAARRSLRTFLKIYCPEVFDQVVNATEDRAEWILRYKAQVDGLPNSENELRALIDNAVETTRALYAARTRLREFIVSTYSIGDIEGAPE</sequence>
<keyword evidence="2" id="KW-1185">Reference proteome</keyword>
<organism evidence="1 2">
    <name type="scientific">Planotetraspora mira</name>
    <dbReference type="NCBI Taxonomy" id="58121"/>
    <lineage>
        <taxon>Bacteria</taxon>
        <taxon>Bacillati</taxon>
        <taxon>Actinomycetota</taxon>
        <taxon>Actinomycetes</taxon>
        <taxon>Streptosporangiales</taxon>
        <taxon>Streptosporangiaceae</taxon>
        <taxon>Planotetraspora</taxon>
    </lineage>
</organism>
<evidence type="ECO:0000313" key="1">
    <source>
        <dbReference type="EMBL" id="GII28099.1"/>
    </source>
</evidence>
<comment type="caution">
    <text evidence="1">The sequence shown here is derived from an EMBL/GenBank/DDBJ whole genome shotgun (WGS) entry which is preliminary data.</text>
</comment>
<dbReference type="EMBL" id="BOOO01000008">
    <property type="protein sequence ID" value="GII28099.1"/>
    <property type="molecule type" value="Genomic_DNA"/>
</dbReference>
<protein>
    <submittedName>
        <fullName evidence="1">Uncharacterized protein</fullName>
    </submittedName>
</protein>
<accession>A0A8J3X5U5</accession>
<gene>
    <name evidence="1" type="ORF">Pmi06nite_15410</name>
</gene>